<protein>
    <submittedName>
        <fullName evidence="8">Simple sugar transport system permease protein</fullName>
    </submittedName>
</protein>
<feature type="transmembrane region" description="Helical" evidence="7">
    <location>
        <begin position="59"/>
        <end position="77"/>
    </location>
</feature>
<dbReference type="PANTHER" id="PTHR43370:SF1">
    <property type="entry name" value="GUANOSINE ABC TRANSPORTER PERMEASE PROTEIN NUPQ"/>
    <property type="match status" value="1"/>
</dbReference>
<dbReference type="AlphaFoldDB" id="A0A543PBK4"/>
<dbReference type="Pfam" id="PF02653">
    <property type="entry name" value="BPD_transp_2"/>
    <property type="match status" value="1"/>
</dbReference>
<feature type="region of interest" description="Disordered" evidence="6">
    <location>
        <begin position="1"/>
        <end position="20"/>
    </location>
</feature>
<evidence type="ECO:0000256" key="5">
    <source>
        <dbReference type="ARBA" id="ARBA00023136"/>
    </source>
</evidence>
<dbReference type="PANTHER" id="PTHR43370">
    <property type="entry name" value="SUGAR ABC TRANSPORTER INTEGRAL MEMBRANE PROTEIN-RELATED"/>
    <property type="match status" value="1"/>
</dbReference>
<dbReference type="GO" id="GO:0005886">
    <property type="term" value="C:plasma membrane"/>
    <property type="evidence" value="ECO:0007669"/>
    <property type="project" value="UniProtKB-SubCell"/>
</dbReference>
<keyword evidence="8" id="KW-0813">Transport</keyword>
<feature type="transmembrane region" description="Helical" evidence="7">
    <location>
        <begin position="302"/>
        <end position="325"/>
    </location>
</feature>
<feature type="transmembrane region" description="Helical" evidence="7">
    <location>
        <begin position="268"/>
        <end position="290"/>
    </location>
</feature>
<name>A0A543PBK4_9ACTN</name>
<keyword evidence="9" id="KW-1185">Reference proteome</keyword>
<dbReference type="OrthoDB" id="9792579at2"/>
<feature type="transmembrane region" description="Helical" evidence="7">
    <location>
        <begin position="107"/>
        <end position="130"/>
    </location>
</feature>
<dbReference type="InterPro" id="IPR001851">
    <property type="entry name" value="ABC_transp_permease"/>
</dbReference>
<feature type="transmembrane region" description="Helical" evidence="7">
    <location>
        <begin position="337"/>
        <end position="356"/>
    </location>
</feature>
<evidence type="ECO:0000256" key="4">
    <source>
        <dbReference type="ARBA" id="ARBA00022989"/>
    </source>
</evidence>
<feature type="transmembrane region" description="Helical" evidence="7">
    <location>
        <begin position="389"/>
        <end position="406"/>
    </location>
</feature>
<evidence type="ECO:0000313" key="8">
    <source>
        <dbReference type="EMBL" id="TQN41452.1"/>
    </source>
</evidence>
<dbReference type="EMBL" id="VFQE01000001">
    <property type="protein sequence ID" value="TQN41452.1"/>
    <property type="molecule type" value="Genomic_DNA"/>
</dbReference>
<comment type="subcellular location">
    <subcellularLocation>
        <location evidence="1">Cell membrane</location>
        <topology evidence="1">Multi-pass membrane protein</topology>
    </subcellularLocation>
</comment>
<evidence type="ECO:0000256" key="1">
    <source>
        <dbReference type="ARBA" id="ARBA00004651"/>
    </source>
</evidence>
<dbReference type="CDD" id="cd06580">
    <property type="entry name" value="TM_PBP1_transp_TpRbsC_like"/>
    <property type="match status" value="1"/>
</dbReference>
<dbReference type="RefSeq" id="WP_142024199.1">
    <property type="nucleotide sequence ID" value="NZ_VFQE01000001.1"/>
</dbReference>
<comment type="caution">
    <text evidence="8">The sequence shown here is derived from an EMBL/GenBank/DDBJ whole genome shotgun (WGS) entry which is preliminary data.</text>
</comment>
<evidence type="ECO:0000256" key="6">
    <source>
        <dbReference type="SAM" id="MobiDB-lite"/>
    </source>
</evidence>
<keyword evidence="8" id="KW-0762">Sugar transport</keyword>
<accession>A0A543PBK4</accession>
<evidence type="ECO:0000256" key="2">
    <source>
        <dbReference type="ARBA" id="ARBA00022475"/>
    </source>
</evidence>
<feature type="transmembrane region" description="Helical" evidence="7">
    <location>
        <begin position="30"/>
        <end position="47"/>
    </location>
</feature>
<keyword evidence="5 7" id="KW-0472">Membrane</keyword>
<reference evidence="8 9" key="1">
    <citation type="submission" date="2019-06" db="EMBL/GenBank/DDBJ databases">
        <title>Sequencing the genomes of 1000 actinobacteria strains.</title>
        <authorList>
            <person name="Klenk H.-P."/>
        </authorList>
    </citation>
    <scope>NUCLEOTIDE SEQUENCE [LARGE SCALE GENOMIC DNA]</scope>
    <source>
        <strain evidence="8 9">DSM 46837</strain>
    </source>
</reference>
<gene>
    <name evidence="8" type="ORF">FHU33_0820</name>
</gene>
<keyword evidence="4 7" id="KW-1133">Transmembrane helix</keyword>
<sequence length="425" mass="43688">MSTVAESPDTRPSRGPLTDLLTGGGRQRRIMWLVVGAIVVFSVVRVISGQQELTSSSTLSAALLLAVPIGLAALGGLFAERAGVVNIGLEGMMVLGTWGAGWGGWHWGWAGALVVGATFGAIGGLVHAVATVSFGVDHVVSGVAINLLAEGVVRFLSELVYVDGTGGGPTQSPSLASQPPSFSVPGLSSGPDVLGDLEAKGWFLLSDVAGLLRGLTSGVGLLTLFAVLLVPISYVVLWRTAFGLRLRSCGENPAAADSLGVPVIRLKYIAVIISGALAGLGGVFLVFIAGIYREGQTGGRGFIGLAALIFGNWRPGGLAAGAGLFGFADALQLRSRTAVVALLLLVAVLLAAVAVYQAVRRKLLQAILAGAFAAAALVGFLTIDVLPDGIVFFTPHITTLLVLSLASQRLRMPKANGLVYRRGEH</sequence>
<feature type="transmembrane region" description="Helical" evidence="7">
    <location>
        <begin position="219"/>
        <end position="238"/>
    </location>
</feature>
<dbReference type="GO" id="GO:0022857">
    <property type="term" value="F:transmembrane transporter activity"/>
    <property type="evidence" value="ECO:0007669"/>
    <property type="project" value="InterPro"/>
</dbReference>
<keyword evidence="2" id="KW-1003">Cell membrane</keyword>
<proteinExistence type="predicted"/>
<feature type="transmembrane region" description="Helical" evidence="7">
    <location>
        <begin position="84"/>
        <end position="101"/>
    </location>
</feature>
<keyword evidence="3 7" id="KW-0812">Transmembrane</keyword>
<evidence type="ECO:0000256" key="3">
    <source>
        <dbReference type="ARBA" id="ARBA00022692"/>
    </source>
</evidence>
<organism evidence="8 9">
    <name type="scientific">Blastococcus colisei</name>
    <dbReference type="NCBI Taxonomy" id="1564162"/>
    <lineage>
        <taxon>Bacteria</taxon>
        <taxon>Bacillati</taxon>
        <taxon>Actinomycetota</taxon>
        <taxon>Actinomycetes</taxon>
        <taxon>Geodermatophilales</taxon>
        <taxon>Geodermatophilaceae</taxon>
        <taxon>Blastococcus</taxon>
    </lineage>
</organism>
<evidence type="ECO:0000256" key="7">
    <source>
        <dbReference type="SAM" id="Phobius"/>
    </source>
</evidence>
<feature type="transmembrane region" description="Helical" evidence="7">
    <location>
        <begin position="363"/>
        <end position="383"/>
    </location>
</feature>
<evidence type="ECO:0000313" key="9">
    <source>
        <dbReference type="Proteomes" id="UP000319865"/>
    </source>
</evidence>
<dbReference type="Proteomes" id="UP000319865">
    <property type="component" value="Unassembled WGS sequence"/>
</dbReference>